<evidence type="ECO:0000259" key="6">
    <source>
        <dbReference type="Pfam" id="PF00884"/>
    </source>
</evidence>
<dbReference type="InterPro" id="IPR000917">
    <property type="entry name" value="Sulfatase_N"/>
</dbReference>
<dbReference type="AlphaFoldDB" id="A0A6C2UW92"/>
<dbReference type="InterPro" id="IPR024607">
    <property type="entry name" value="Sulfatase_CS"/>
</dbReference>
<reference evidence="7 8" key="1">
    <citation type="submission" date="2019-04" db="EMBL/GenBank/DDBJ databases">
        <authorList>
            <person name="Van Vliet M D."/>
        </authorList>
    </citation>
    <scope>NUCLEOTIDE SEQUENCE [LARGE SCALE GENOMIC DNA]</scope>
    <source>
        <strain evidence="7 8">F21</strain>
    </source>
</reference>
<dbReference type="RefSeq" id="WP_136065650.1">
    <property type="nucleotide sequence ID" value="NZ_CAAHFH010000003.1"/>
</dbReference>
<evidence type="ECO:0000256" key="4">
    <source>
        <dbReference type="ARBA" id="ARBA00023180"/>
    </source>
</evidence>
<protein>
    <submittedName>
        <fullName evidence="7">Arylsulfatase</fullName>
    </submittedName>
</protein>
<sequence>MTKIIATFLLLASVGLSHAAKPNVLFIMSDDHTSQAVGVYNSRLAKLNPTPTIDSIANEGMVMENAFCQNAICTPSRAAIMTGQSAAVNGCITLGEKLPPERQYLSMEMKKAGYQTAVIGKWHLKERPSTFDYYKVLPGQGFYFDPIFYETGKTGTIEARRKSFGPDAVQMKGHSSDCIADSALEWFKTKRDPKQPFFLKLHFKAPHDMFEYAPRYESYLANVEIPEPDNMRDRKNHGSIATRGDNDELVPYIGTSIGRRNPRRNYTKSGLWVKDLDQSRSDEEIIGDAYQGYMKAYLRCVKGVDDNLKRVIDYLKAEGLYDNTVIMYTGDQGFWLGEHDYMDKRWAYEESMRMPFIVRYPKSVKTGRSDAIVENIDYAPTMLDFAGVKTPDYMHGQSFKSILETGKEGTGSKKAAYYHYWMHMAHHDNPGHIAIRTKRYKLIMFYGTGWKGESTPDTPPGWELYDLKNDPSEDNNIYDNPEYAGVIEKLKKQLKARRAELGEDDPKFALNKVIDDFWDYDAKDRAKAVEISHAMRAKKEGK</sequence>
<feature type="domain" description="Sulfatase N-terminal" evidence="6">
    <location>
        <begin position="22"/>
        <end position="388"/>
    </location>
</feature>
<evidence type="ECO:0000256" key="1">
    <source>
        <dbReference type="ARBA" id="ARBA00008779"/>
    </source>
</evidence>
<gene>
    <name evidence="7" type="ORF">SCARR_05484</name>
</gene>
<name>A0A6C2UW92_9BACT</name>
<evidence type="ECO:0000256" key="2">
    <source>
        <dbReference type="ARBA" id="ARBA00022729"/>
    </source>
</evidence>
<dbReference type="GO" id="GO:0016787">
    <property type="term" value="F:hydrolase activity"/>
    <property type="evidence" value="ECO:0007669"/>
    <property type="project" value="UniProtKB-KW"/>
</dbReference>
<dbReference type="CDD" id="cd16031">
    <property type="entry name" value="G6S_like"/>
    <property type="match status" value="1"/>
</dbReference>
<keyword evidence="3" id="KW-0378">Hydrolase</keyword>
<dbReference type="SUPFAM" id="SSF53649">
    <property type="entry name" value="Alkaline phosphatase-like"/>
    <property type="match status" value="1"/>
</dbReference>
<keyword evidence="8" id="KW-1185">Reference proteome</keyword>
<feature type="signal peptide" evidence="5">
    <location>
        <begin position="1"/>
        <end position="19"/>
    </location>
</feature>
<keyword evidence="4" id="KW-0325">Glycoprotein</keyword>
<dbReference type="PANTHER" id="PTHR43108:SF6">
    <property type="entry name" value="N-SULPHOGLUCOSAMINE SULPHOHYDROLASE"/>
    <property type="match status" value="1"/>
</dbReference>
<accession>A0A6C2UW92</accession>
<dbReference type="EMBL" id="CAAHFH010000003">
    <property type="protein sequence ID" value="VGO23377.1"/>
    <property type="molecule type" value="Genomic_DNA"/>
</dbReference>
<dbReference type="PROSITE" id="PS00523">
    <property type="entry name" value="SULFATASE_1"/>
    <property type="match status" value="1"/>
</dbReference>
<organism evidence="7 8">
    <name type="scientific">Pontiella sulfatireligans</name>
    <dbReference type="NCBI Taxonomy" id="2750658"/>
    <lineage>
        <taxon>Bacteria</taxon>
        <taxon>Pseudomonadati</taxon>
        <taxon>Kiritimatiellota</taxon>
        <taxon>Kiritimatiellia</taxon>
        <taxon>Kiritimatiellales</taxon>
        <taxon>Pontiellaceae</taxon>
        <taxon>Pontiella</taxon>
    </lineage>
</organism>
<keyword evidence="2 5" id="KW-0732">Signal</keyword>
<comment type="similarity">
    <text evidence="1">Belongs to the sulfatase family.</text>
</comment>
<dbReference type="Pfam" id="PF00884">
    <property type="entry name" value="Sulfatase"/>
    <property type="match status" value="1"/>
</dbReference>
<dbReference type="PROSITE" id="PS00149">
    <property type="entry name" value="SULFATASE_2"/>
    <property type="match status" value="1"/>
</dbReference>
<dbReference type="InterPro" id="IPR017850">
    <property type="entry name" value="Alkaline_phosphatase_core_sf"/>
</dbReference>
<evidence type="ECO:0000313" key="8">
    <source>
        <dbReference type="Proteomes" id="UP000346198"/>
    </source>
</evidence>
<evidence type="ECO:0000256" key="5">
    <source>
        <dbReference type="SAM" id="SignalP"/>
    </source>
</evidence>
<proteinExistence type="inferred from homology"/>
<evidence type="ECO:0000313" key="7">
    <source>
        <dbReference type="EMBL" id="VGO23377.1"/>
    </source>
</evidence>
<feature type="chain" id="PRO_5028804199" evidence="5">
    <location>
        <begin position="20"/>
        <end position="542"/>
    </location>
</feature>
<dbReference type="Gene3D" id="3.40.720.10">
    <property type="entry name" value="Alkaline Phosphatase, subunit A"/>
    <property type="match status" value="1"/>
</dbReference>
<evidence type="ECO:0000256" key="3">
    <source>
        <dbReference type="ARBA" id="ARBA00022801"/>
    </source>
</evidence>
<dbReference type="Proteomes" id="UP000346198">
    <property type="component" value="Unassembled WGS sequence"/>
</dbReference>
<dbReference type="PANTHER" id="PTHR43108">
    <property type="entry name" value="N-ACETYLGLUCOSAMINE-6-SULFATASE FAMILY MEMBER"/>
    <property type="match status" value="1"/>
</dbReference>